<dbReference type="FunFam" id="3.30.160.60:FF:000646">
    <property type="entry name" value="Myeloid zinc finger 1"/>
    <property type="match status" value="1"/>
</dbReference>
<feature type="domain" description="C2H2-type" evidence="12">
    <location>
        <begin position="342"/>
        <end position="369"/>
    </location>
</feature>
<dbReference type="GeneID" id="103361137"/>
<evidence type="ECO:0000256" key="8">
    <source>
        <dbReference type="ARBA" id="ARBA00023163"/>
    </source>
</evidence>
<feature type="domain" description="C2H2-type" evidence="12">
    <location>
        <begin position="312"/>
        <end position="339"/>
    </location>
</feature>
<evidence type="ECO:0000313" key="13">
    <source>
        <dbReference type="Proteomes" id="UP000694891"/>
    </source>
</evidence>
<protein>
    <submittedName>
        <fullName evidence="14">Gastrula zinc finger protein xFG20-1-like</fullName>
    </submittedName>
</protein>
<evidence type="ECO:0000256" key="9">
    <source>
        <dbReference type="ARBA" id="ARBA00023242"/>
    </source>
</evidence>
<evidence type="ECO:0000256" key="2">
    <source>
        <dbReference type="ARBA" id="ARBA00022723"/>
    </source>
</evidence>
<dbReference type="PANTHER" id="PTHR24390">
    <property type="entry name" value="ZINC FINGER PROTEIN"/>
    <property type="match status" value="1"/>
</dbReference>
<dbReference type="Gene3D" id="3.30.160.60">
    <property type="entry name" value="Classic Zinc Finger"/>
    <property type="match status" value="5"/>
</dbReference>
<dbReference type="GO" id="GO:0006357">
    <property type="term" value="P:regulation of transcription by RNA polymerase II"/>
    <property type="evidence" value="ECO:0007669"/>
    <property type="project" value="TreeGrafter"/>
</dbReference>
<keyword evidence="3" id="KW-0677">Repeat</keyword>
<evidence type="ECO:0000256" key="6">
    <source>
        <dbReference type="ARBA" id="ARBA00023015"/>
    </source>
</evidence>
<evidence type="ECO:0000256" key="7">
    <source>
        <dbReference type="ARBA" id="ARBA00023125"/>
    </source>
</evidence>
<dbReference type="InterPro" id="IPR013087">
    <property type="entry name" value="Znf_C2H2_type"/>
</dbReference>
<sequence length="388" mass="43529">MYLCVSVLPADVLQVLVIKEEVPHEWSPSMDQQDPELLQVKEEQEELWTSQEGEMVNGREETDITRFPFTAVPVKSEDDGDKDQSSQLYQSQHEENREVEPPNSGSAKQRITESDGADCGGPETVRDPVPNSHSQPSTEERSSDSLEIEVSEEDGEDDTEEEEDWQEPLSVSDPDSEDSDNKWKGTSAPESGANCDVGCDTEKKLFSCSECGKQFLYKGSLQKHMASHSGKSSSSCSIMEEKIDSQMRVQKGEKPFGCDVCGKRLKYQHNLKTHMTVHTGEKPFGCDVCGQRFSRNTYLETHMSVHTGEKPFSCNICEKRFRNQYYLNRHTSVHAGEKEKPFNCSVCGKRFMGKTSFKTHMRIHTGEKPFDCATAQAADATIKSSGCF</sequence>
<name>A0A9Y4JZG1_9TELE</name>
<reference evidence="14" key="1">
    <citation type="submission" date="2025-08" db="UniProtKB">
        <authorList>
            <consortium name="RefSeq"/>
        </authorList>
    </citation>
    <scope>IDENTIFICATION</scope>
</reference>
<feature type="domain" description="C2H2-type" evidence="12">
    <location>
        <begin position="206"/>
        <end position="233"/>
    </location>
</feature>
<keyword evidence="7" id="KW-0238">DNA-binding</keyword>
<dbReference type="PROSITE" id="PS50157">
    <property type="entry name" value="ZINC_FINGER_C2H2_2"/>
    <property type="match status" value="5"/>
</dbReference>
<comment type="subcellular location">
    <subcellularLocation>
        <location evidence="1">Nucleus</location>
    </subcellularLocation>
</comment>
<dbReference type="GO" id="GO:0003700">
    <property type="term" value="F:DNA-binding transcription factor activity"/>
    <property type="evidence" value="ECO:0007669"/>
    <property type="project" value="TreeGrafter"/>
</dbReference>
<evidence type="ECO:0000256" key="3">
    <source>
        <dbReference type="ARBA" id="ARBA00022737"/>
    </source>
</evidence>
<proteinExistence type="predicted"/>
<dbReference type="AlphaFoldDB" id="A0A9Y4JZG1"/>
<dbReference type="FunFam" id="3.30.160.60:FF:000870">
    <property type="entry name" value="zinc finger protein 197 isoform X1"/>
    <property type="match status" value="1"/>
</dbReference>
<keyword evidence="6" id="KW-0805">Transcription regulation</keyword>
<keyword evidence="5" id="KW-0862">Zinc</keyword>
<feature type="domain" description="C2H2-type" evidence="12">
    <location>
        <begin position="256"/>
        <end position="283"/>
    </location>
</feature>
<dbReference type="FunFam" id="3.30.160.60:FF:000322">
    <property type="entry name" value="GDNF-inducible zinc finger protein 1"/>
    <property type="match status" value="1"/>
</dbReference>
<dbReference type="PROSITE" id="PS00028">
    <property type="entry name" value="ZINC_FINGER_C2H2_1"/>
    <property type="match status" value="5"/>
</dbReference>
<evidence type="ECO:0000256" key="10">
    <source>
        <dbReference type="PROSITE-ProRule" id="PRU00042"/>
    </source>
</evidence>
<gene>
    <name evidence="14" type="primary">LOC103361137</name>
</gene>
<feature type="domain" description="C2H2-type" evidence="12">
    <location>
        <begin position="284"/>
        <end position="311"/>
    </location>
</feature>
<keyword evidence="4 10" id="KW-0863">Zinc-finger</keyword>
<dbReference type="InterPro" id="IPR036236">
    <property type="entry name" value="Znf_C2H2_sf"/>
</dbReference>
<dbReference type="PANTHER" id="PTHR24390:SF260">
    <property type="entry name" value="ZINC FINGER PROTEIN 383-RELATED"/>
    <property type="match status" value="1"/>
</dbReference>
<feature type="compositionally biased region" description="Acidic residues" evidence="11">
    <location>
        <begin position="146"/>
        <end position="166"/>
    </location>
</feature>
<dbReference type="SMART" id="SM00355">
    <property type="entry name" value="ZnF_C2H2"/>
    <property type="match status" value="5"/>
</dbReference>
<keyword evidence="9" id="KW-0539">Nucleus</keyword>
<keyword evidence="8" id="KW-0804">Transcription</keyword>
<feature type="region of interest" description="Disordered" evidence="11">
    <location>
        <begin position="45"/>
        <end position="194"/>
    </location>
</feature>
<dbReference type="Proteomes" id="UP000694891">
    <property type="component" value="Unplaced"/>
</dbReference>
<evidence type="ECO:0000256" key="4">
    <source>
        <dbReference type="ARBA" id="ARBA00022771"/>
    </source>
</evidence>
<keyword evidence="2" id="KW-0479">Metal-binding</keyword>
<evidence type="ECO:0000256" key="11">
    <source>
        <dbReference type="SAM" id="MobiDB-lite"/>
    </source>
</evidence>
<dbReference type="FunFam" id="3.30.160.60:FF:000557">
    <property type="entry name" value="zinc finger and SCAN domain-containing protein 29"/>
    <property type="match status" value="1"/>
</dbReference>
<dbReference type="GO" id="GO:0005634">
    <property type="term" value="C:nucleus"/>
    <property type="evidence" value="ECO:0007669"/>
    <property type="project" value="UniProtKB-SubCell"/>
</dbReference>
<dbReference type="Pfam" id="PF13894">
    <property type="entry name" value="zf-C2H2_4"/>
    <property type="match status" value="1"/>
</dbReference>
<organism evidence="13 14">
    <name type="scientific">Stegastes partitus</name>
    <name type="common">bicolor damselfish</name>
    <dbReference type="NCBI Taxonomy" id="144197"/>
    <lineage>
        <taxon>Eukaryota</taxon>
        <taxon>Metazoa</taxon>
        <taxon>Chordata</taxon>
        <taxon>Craniata</taxon>
        <taxon>Vertebrata</taxon>
        <taxon>Euteleostomi</taxon>
        <taxon>Actinopterygii</taxon>
        <taxon>Neopterygii</taxon>
        <taxon>Teleostei</taxon>
        <taxon>Neoteleostei</taxon>
        <taxon>Acanthomorphata</taxon>
        <taxon>Ovalentaria</taxon>
        <taxon>Pomacentridae</taxon>
        <taxon>Stegastes</taxon>
    </lineage>
</organism>
<dbReference type="Pfam" id="PF00096">
    <property type="entry name" value="zf-C2H2"/>
    <property type="match status" value="4"/>
</dbReference>
<dbReference type="RefSeq" id="XP_008285369.1">
    <property type="nucleotide sequence ID" value="XM_008287147.1"/>
</dbReference>
<evidence type="ECO:0000256" key="5">
    <source>
        <dbReference type="ARBA" id="ARBA00022833"/>
    </source>
</evidence>
<evidence type="ECO:0000256" key="1">
    <source>
        <dbReference type="ARBA" id="ARBA00004123"/>
    </source>
</evidence>
<dbReference type="GO" id="GO:0000978">
    <property type="term" value="F:RNA polymerase II cis-regulatory region sequence-specific DNA binding"/>
    <property type="evidence" value="ECO:0007669"/>
    <property type="project" value="TreeGrafter"/>
</dbReference>
<dbReference type="GO" id="GO:0008270">
    <property type="term" value="F:zinc ion binding"/>
    <property type="evidence" value="ECO:0007669"/>
    <property type="project" value="UniProtKB-KW"/>
</dbReference>
<evidence type="ECO:0000313" key="14">
    <source>
        <dbReference type="RefSeq" id="XP_008285369.1"/>
    </source>
</evidence>
<evidence type="ECO:0000259" key="12">
    <source>
        <dbReference type="PROSITE" id="PS50157"/>
    </source>
</evidence>
<accession>A0A9Y4JZG1</accession>
<dbReference type="FunFam" id="3.30.160.60:FF:001485">
    <property type="entry name" value="Krueppel-related zinc finger protein"/>
    <property type="match status" value="1"/>
</dbReference>
<keyword evidence="13" id="KW-1185">Reference proteome</keyword>
<dbReference type="SUPFAM" id="SSF57667">
    <property type="entry name" value="beta-beta-alpha zinc fingers"/>
    <property type="match status" value="4"/>
</dbReference>